<protein>
    <submittedName>
        <fullName evidence="1">Uncharacterized protein</fullName>
    </submittedName>
</protein>
<evidence type="ECO:0000313" key="2">
    <source>
        <dbReference type="Proteomes" id="UP001055879"/>
    </source>
</evidence>
<name>A0ACB9FLN2_ARCLA</name>
<accession>A0ACB9FLN2</accession>
<keyword evidence="2" id="KW-1185">Reference proteome</keyword>
<comment type="caution">
    <text evidence="1">The sequence shown here is derived from an EMBL/GenBank/DDBJ whole genome shotgun (WGS) entry which is preliminary data.</text>
</comment>
<organism evidence="1 2">
    <name type="scientific">Arctium lappa</name>
    <name type="common">Greater burdock</name>
    <name type="synonym">Lappa major</name>
    <dbReference type="NCBI Taxonomy" id="4217"/>
    <lineage>
        <taxon>Eukaryota</taxon>
        <taxon>Viridiplantae</taxon>
        <taxon>Streptophyta</taxon>
        <taxon>Embryophyta</taxon>
        <taxon>Tracheophyta</taxon>
        <taxon>Spermatophyta</taxon>
        <taxon>Magnoliopsida</taxon>
        <taxon>eudicotyledons</taxon>
        <taxon>Gunneridae</taxon>
        <taxon>Pentapetalae</taxon>
        <taxon>asterids</taxon>
        <taxon>campanulids</taxon>
        <taxon>Asterales</taxon>
        <taxon>Asteraceae</taxon>
        <taxon>Carduoideae</taxon>
        <taxon>Cardueae</taxon>
        <taxon>Arctiinae</taxon>
        <taxon>Arctium</taxon>
    </lineage>
</organism>
<reference evidence="2" key="1">
    <citation type="journal article" date="2022" name="Mol. Ecol. Resour.">
        <title>The genomes of chicory, endive, great burdock and yacon provide insights into Asteraceae palaeo-polyploidization history and plant inulin production.</title>
        <authorList>
            <person name="Fan W."/>
            <person name="Wang S."/>
            <person name="Wang H."/>
            <person name="Wang A."/>
            <person name="Jiang F."/>
            <person name="Liu H."/>
            <person name="Zhao H."/>
            <person name="Xu D."/>
            <person name="Zhang Y."/>
        </authorList>
    </citation>
    <scope>NUCLEOTIDE SEQUENCE [LARGE SCALE GENOMIC DNA]</scope>
    <source>
        <strain evidence="2">cv. Niubang</strain>
    </source>
</reference>
<dbReference type="EMBL" id="CM042047">
    <property type="protein sequence ID" value="KAI3772082.1"/>
    <property type="molecule type" value="Genomic_DNA"/>
</dbReference>
<gene>
    <name evidence="1" type="ORF">L6452_03256</name>
</gene>
<reference evidence="1 2" key="2">
    <citation type="journal article" date="2022" name="Mol. Ecol. Resour.">
        <title>The genomes of chicory, endive, great burdock and yacon provide insights into Asteraceae paleo-polyploidization history and plant inulin production.</title>
        <authorList>
            <person name="Fan W."/>
            <person name="Wang S."/>
            <person name="Wang H."/>
            <person name="Wang A."/>
            <person name="Jiang F."/>
            <person name="Liu H."/>
            <person name="Zhao H."/>
            <person name="Xu D."/>
            <person name="Zhang Y."/>
        </authorList>
    </citation>
    <scope>NUCLEOTIDE SEQUENCE [LARGE SCALE GENOMIC DNA]</scope>
    <source>
        <strain evidence="2">cv. Niubang</strain>
    </source>
</reference>
<sequence>MHAPTQQFLSFRALGAPAVVVSLSLQGIFCIGNCSTVLLFPLLMYYFKLGVTGAAISTVISQWFSSCKNSCSTYDNNSRTSMAARQGPIAMVAHQICGSCVFASSVGLVYGSMKLKYLQDANVDEVVDLAHLALFDN</sequence>
<dbReference type="Proteomes" id="UP001055879">
    <property type="component" value="Linkage Group LG01"/>
</dbReference>
<evidence type="ECO:0000313" key="1">
    <source>
        <dbReference type="EMBL" id="KAI3772082.1"/>
    </source>
</evidence>
<proteinExistence type="predicted"/>